<dbReference type="PANTHER" id="PTHR30026:SF20">
    <property type="entry name" value="OUTER MEMBRANE PROTEIN TOLC"/>
    <property type="match status" value="1"/>
</dbReference>
<dbReference type="GO" id="GO:0009279">
    <property type="term" value="C:cell outer membrane"/>
    <property type="evidence" value="ECO:0007669"/>
    <property type="project" value="UniProtKB-SubCell"/>
</dbReference>
<dbReference type="OrthoDB" id="9771205at2"/>
<keyword evidence="8" id="KW-0175">Coiled coil</keyword>
<evidence type="ECO:0000256" key="8">
    <source>
        <dbReference type="SAM" id="Coils"/>
    </source>
</evidence>
<dbReference type="EMBL" id="CP021235">
    <property type="protein sequence ID" value="ARS36287.1"/>
    <property type="molecule type" value="Genomic_DNA"/>
</dbReference>
<dbReference type="InterPro" id="IPR003423">
    <property type="entry name" value="OMP_efflux"/>
</dbReference>
<dbReference type="Proteomes" id="UP000266292">
    <property type="component" value="Chromosome"/>
</dbReference>
<comment type="subcellular location">
    <subcellularLocation>
        <location evidence="1">Cell outer membrane</location>
    </subcellularLocation>
</comment>
<dbReference type="GO" id="GO:0015288">
    <property type="term" value="F:porin activity"/>
    <property type="evidence" value="ECO:0007669"/>
    <property type="project" value="TreeGrafter"/>
</dbReference>
<evidence type="ECO:0000256" key="7">
    <source>
        <dbReference type="ARBA" id="ARBA00023237"/>
    </source>
</evidence>
<dbReference type="GO" id="GO:0015562">
    <property type="term" value="F:efflux transmembrane transporter activity"/>
    <property type="evidence" value="ECO:0007669"/>
    <property type="project" value="InterPro"/>
</dbReference>
<sequence length="448" mass="50299">MSPLKIAALLLAVAALFAPQAAHSQELLTLQEAVSLGLQKNYSIRIAATQDDIDANNATLGNAGFLPTVTGRASRDFTDFNTRNQFESETPREIDHSKTNTTAASVALAWTVFDGGRMFIEYDRLQAIERSGQLLTKTTIENTIADISDAYYNVVRQARKIQSLEDAIAISEQRVAITQEQYNVGVSAKVEILRAQVDYNADRSELLRQLEVLQNAKINLNQLLGRDPGINFTPADSIEVDRQIAYDGGQANLLNENPSLQRLQVQREIALNELQLARAQRYPSIGFSGSYGYNRSLQDPVIYGNIQGTNESRRYGFNYGLTLSLPIFNGFNINRQVQNARVNIELNELQFAQEQNRLAAELARAYSQYTNRLELLQLEEDNVKLAEQNAEIALERYRLGLLTAIELREAQRNELVAQNRLIDIKYEAKAAEVEIKRLTSSLLQDEQL</sequence>
<keyword evidence="4" id="KW-1134">Transmembrane beta strand</keyword>
<keyword evidence="9" id="KW-0732">Signal</keyword>
<protein>
    <submittedName>
        <fullName evidence="10">Transporter</fullName>
    </submittedName>
</protein>
<evidence type="ECO:0000256" key="1">
    <source>
        <dbReference type="ARBA" id="ARBA00004442"/>
    </source>
</evidence>
<dbReference type="Pfam" id="PF02321">
    <property type="entry name" value="OEP"/>
    <property type="match status" value="2"/>
</dbReference>
<evidence type="ECO:0000256" key="9">
    <source>
        <dbReference type="SAM" id="SignalP"/>
    </source>
</evidence>
<keyword evidence="7" id="KW-0998">Cell outer membrane</keyword>
<comment type="similarity">
    <text evidence="2">Belongs to the outer membrane factor (OMF) (TC 1.B.17) family.</text>
</comment>
<evidence type="ECO:0000256" key="2">
    <source>
        <dbReference type="ARBA" id="ARBA00007613"/>
    </source>
</evidence>
<accession>A0A1X9YTS6</accession>
<gene>
    <name evidence="10" type="ORF">CA264_13045</name>
</gene>
<dbReference type="RefSeq" id="WP_025607784.1">
    <property type="nucleotide sequence ID" value="NZ_CP021235.1"/>
</dbReference>
<dbReference type="GO" id="GO:1990281">
    <property type="term" value="C:efflux pump complex"/>
    <property type="evidence" value="ECO:0007669"/>
    <property type="project" value="TreeGrafter"/>
</dbReference>
<evidence type="ECO:0000256" key="6">
    <source>
        <dbReference type="ARBA" id="ARBA00023136"/>
    </source>
</evidence>
<dbReference type="AlphaFoldDB" id="A0A1X9YTS6"/>
<name>A0A1X9YTS6_9BACT</name>
<dbReference type="InterPro" id="IPR051906">
    <property type="entry name" value="TolC-like"/>
</dbReference>
<dbReference type="Gene3D" id="1.20.1600.10">
    <property type="entry name" value="Outer membrane efflux proteins (OEP)"/>
    <property type="match status" value="1"/>
</dbReference>
<dbReference type="SUPFAM" id="SSF56954">
    <property type="entry name" value="Outer membrane efflux proteins (OEP)"/>
    <property type="match status" value="1"/>
</dbReference>
<keyword evidence="3" id="KW-0813">Transport</keyword>
<feature type="coiled-coil region" evidence="8">
    <location>
        <begin position="161"/>
        <end position="223"/>
    </location>
</feature>
<keyword evidence="5" id="KW-0812">Transmembrane</keyword>
<feature type="coiled-coil region" evidence="8">
    <location>
        <begin position="352"/>
        <end position="396"/>
    </location>
</feature>
<evidence type="ECO:0000313" key="11">
    <source>
        <dbReference type="Proteomes" id="UP000266292"/>
    </source>
</evidence>
<dbReference type="STRING" id="709015.GCA_000472485_02643"/>
<feature type="signal peptide" evidence="9">
    <location>
        <begin position="1"/>
        <end position="24"/>
    </location>
</feature>
<feature type="chain" id="PRO_5011003194" evidence="9">
    <location>
        <begin position="25"/>
        <end position="448"/>
    </location>
</feature>
<dbReference type="KEGG" id="pact:CA264_13045"/>
<keyword evidence="11" id="KW-1185">Reference proteome</keyword>
<proteinExistence type="inferred from homology"/>
<reference evidence="11" key="1">
    <citation type="submission" date="2017-05" db="EMBL/GenBank/DDBJ databases">
        <authorList>
            <person name="Ray J."/>
            <person name="Price M."/>
            <person name="Deutschbauer A."/>
        </authorList>
    </citation>
    <scope>NUCLEOTIDE SEQUENCE [LARGE SCALE GENOMIC DNA]</scope>
    <source>
        <strain evidence="11">DSM 19842</strain>
    </source>
</reference>
<organism evidence="10 11">
    <name type="scientific">Pontibacter actiniarum</name>
    <dbReference type="NCBI Taxonomy" id="323450"/>
    <lineage>
        <taxon>Bacteria</taxon>
        <taxon>Pseudomonadati</taxon>
        <taxon>Bacteroidota</taxon>
        <taxon>Cytophagia</taxon>
        <taxon>Cytophagales</taxon>
        <taxon>Hymenobacteraceae</taxon>
        <taxon>Pontibacter</taxon>
    </lineage>
</organism>
<evidence type="ECO:0000256" key="4">
    <source>
        <dbReference type="ARBA" id="ARBA00022452"/>
    </source>
</evidence>
<keyword evidence="6" id="KW-0472">Membrane</keyword>
<dbReference type="PANTHER" id="PTHR30026">
    <property type="entry name" value="OUTER MEMBRANE PROTEIN TOLC"/>
    <property type="match status" value="1"/>
</dbReference>
<evidence type="ECO:0000313" key="10">
    <source>
        <dbReference type="EMBL" id="ARS36287.1"/>
    </source>
</evidence>
<evidence type="ECO:0000256" key="3">
    <source>
        <dbReference type="ARBA" id="ARBA00022448"/>
    </source>
</evidence>
<evidence type="ECO:0000256" key="5">
    <source>
        <dbReference type="ARBA" id="ARBA00022692"/>
    </source>
</evidence>